<proteinExistence type="predicted"/>
<gene>
    <name evidence="1" type="ORF">WFZ85_12435</name>
</gene>
<comment type="caution">
    <text evidence="1">The sequence shown here is derived from an EMBL/GenBank/DDBJ whole genome shotgun (WGS) entry which is preliminary data.</text>
</comment>
<dbReference type="EMBL" id="JBCGDO010000018">
    <property type="protein sequence ID" value="MEM0543427.1"/>
    <property type="molecule type" value="Genomic_DNA"/>
</dbReference>
<reference evidence="1 2" key="1">
    <citation type="submission" date="2024-03" db="EMBL/GenBank/DDBJ databases">
        <title>Two novel species of the genus Flavobacterium exhibiting potentially degradation of complex polysaccharides.</title>
        <authorList>
            <person name="Lian X."/>
        </authorList>
    </citation>
    <scope>NUCLEOTIDE SEQUENCE [LARGE SCALE GENOMIC DNA]</scope>
    <source>
        <strain evidence="2">j3</strain>
    </source>
</reference>
<evidence type="ECO:0000313" key="2">
    <source>
        <dbReference type="Proteomes" id="UP001460072"/>
    </source>
</evidence>
<organism evidence="1 2">
    <name type="scientific">Flavobacterium aureirubrum</name>
    <dbReference type="NCBI Taxonomy" id="3133147"/>
    <lineage>
        <taxon>Bacteria</taxon>
        <taxon>Pseudomonadati</taxon>
        <taxon>Bacteroidota</taxon>
        <taxon>Flavobacteriia</taxon>
        <taxon>Flavobacteriales</taxon>
        <taxon>Flavobacteriaceae</taxon>
        <taxon>Flavobacterium</taxon>
    </lineage>
</organism>
<keyword evidence="2" id="KW-1185">Reference proteome</keyword>
<accession>A0ABU9N9J5</accession>
<sequence>MKPNPRMLFGNIFDDRNMTPNYIERFALDVQAKLTDNNGSNEYDDVLNTLTTALVPFQQELSEVDTTLNTQVGKTLTVDNFIKEFKAYMQSKYINIAAALGGEKTPELLEFYPRGKSEYTKVTKTQMPTIVERLKVAAVKHQVAIGATISGELQGLETKWKTLRENQLQEKAAVKTNRTDRSVARRDVEIALLETIHFIGKKFPGDVKRCLNFFNFNLLFAARHKSLEDPKDE</sequence>
<name>A0ABU9N9J5_9FLAO</name>
<evidence type="ECO:0000313" key="1">
    <source>
        <dbReference type="EMBL" id="MEM0543427.1"/>
    </source>
</evidence>
<protein>
    <submittedName>
        <fullName evidence="1">Uncharacterized protein</fullName>
    </submittedName>
</protein>
<dbReference type="RefSeq" id="WP_342696623.1">
    <property type="nucleotide sequence ID" value="NZ_JBCGDO010000018.1"/>
</dbReference>
<dbReference type="Proteomes" id="UP001460072">
    <property type="component" value="Unassembled WGS sequence"/>
</dbReference>